<evidence type="ECO:0000313" key="1">
    <source>
        <dbReference type="EMBL" id="CAG8571627.1"/>
    </source>
</evidence>
<feature type="non-terminal residue" evidence="1">
    <location>
        <position position="1"/>
    </location>
</feature>
<reference evidence="1" key="1">
    <citation type="submission" date="2021-06" db="EMBL/GenBank/DDBJ databases">
        <authorList>
            <person name="Kallberg Y."/>
            <person name="Tangrot J."/>
            <person name="Rosling A."/>
        </authorList>
    </citation>
    <scope>NUCLEOTIDE SEQUENCE</scope>
    <source>
        <strain evidence="1">IL203A</strain>
    </source>
</reference>
<dbReference type="Proteomes" id="UP000789702">
    <property type="component" value="Unassembled WGS sequence"/>
</dbReference>
<evidence type="ECO:0000313" key="2">
    <source>
        <dbReference type="Proteomes" id="UP000789702"/>
    </source>
</evidence>
<gene>
    <name evidence="1" type="ORF">DHETER_LOCUS6087</name>
</gene>
<name>A0ACA9MB07_9GLOM</name>
<proteinExistence type="predicted"/>
<accession>A0ACA9MB07</accession>
<organism evidence="1 2">
    <name type="scientific">Dentiscutata heterogama</name>
    <dbReference type="NCBI Taxonomy" id="1316150"/>
    <lineage>
        <taxon>Eukaryota</taxon>
        <taxon>Fungi</taxon>
        <taxon>Fungi incertae sedis</taxon>
        <taxon>Mucoromycota</taxon>
        <taxon>Glomeromycotina</taxon>
        <taxon>Glomeromycetes</taxon>
        <taxon>Diversisporales</taxon>
        <taxon>Gigasporaceae</taxon>
        <taxon>Dentiscutata</taxon>
    </lineage>
</organism>
<keyword evidence="2" id="KW-1185">Reference proteome</keyword>
<comment type="caution">
    <text evidence="1">The sequence shown here is derived from an EMBL/GenBank/DDBJ whole genome shotgun (WGS) entry which is preliminary data.</text>
</comment>
<protein>
    <submittedName>
        <fullName evidence="1">12058_t:CDS:1</fullName>
    </submittedName>
</protein>
<sequence>RESKHCDIIIQIYNIFILQVKLKKSSCDPCIKAYGDSFIFEVFFEVSRKRPDIEVANLGYNYNIAILA</sequence>
<dbReference type="EMBL" id="CAJVPU010007348">
    <property type="protein sequence ID" value="CAG8571627.1"/>
    <property type="molecule type" value="Genomic_DNA"/>
</dbReference>